<keyword evidence="11" id="KW-1185">Reference proteome</keyword>
<evidence type="ECO:0000256" key="2">
    <source>
        <dbReference type="ARBA" id="ARBA00009045"/>
    </source>
</evidence>
<feature type="transmembrane region" description="Helical" evidence="8">
    <location>
        <begin position="91"/>
        <end position="110"/>
    </location>
</feature>
<evidence type="ECO:0000313" key="10">
    <source>
        <dbReference type="EMBL" id="TLD00568.1"/>
    </source>
</evidence>
<keyword evidence="6 8" id="KW-1133">Transmembrane helix</keyword>
<evidence type="ECO:0000256" key="5">
    <source>
        <dbReference type="ARBA" id="ARBA00022801"/>
    </source>
</evidence>
<reference evidence="10 11" key="1">
    <citation type="journal article" date="2019" name="Anaerobe">
        <title>Detection of Robinsoniella peoriensis in multiple bone samples of a trauma patient.</title>
        <authorList>
            <person name="Schrottner P."/>
            <person name="Hartwich K."/>
            <person name="Bunk B."/>
            <person name="Schober I."/>
            <person name="Helbig S."/>
            <person name="Rudolph W.W."/>
            <person name="Gunzer F."/>
        </authorList>
    </citation>
    <scope>NUCLEOTIDE SEQUENCE [LARGE SCALE GENOMIC DNA]</scope>
    <source>
        <strain evidence="10 11">DSM 106044</strain>
    </source>
</reference>
<evidence type="ECO:0000256" key="6">
    <source>
        <dbReference type="ARBA" id="ARBA00022989"/>
    </source>
</evidence>
<dbReference type="InterPro" id="IPR022764">
    <property type="entry name" value="Peptidase_S54_rhomboid_dom"/>
</dbReference>
<dbReference type="AlphaFoldDB" id="A0A4V6HRV7"/>
<keyword evidence="3 10" id="KW-0645">Protease</keyword>
<organism evidence="10 11">
    <name type="scientific">Robinsoniella peoriensis</name>
    <dbReference type="NCBI Taxonomy" id="180332"/>
    <lineage>
        <taxon>Bacteria</taxon>
        <taxon>Bacillati</taxon>
        <taxon>Bacillota</taxon>
        <taxon>Clostridia</taxon>
        <taxon>Lachnospirales</taxon>
        <taxon>Lachnospiraceae</taxon>
        <taxon>Robinsoniella</taxon>
    </lineage>
</organism>
<dbReference type="Gene3D" id="1.20.1540.10">
    <property type="entry name" value="Rhomboid-like"/>
    <property type="match status" value="1"/>
</dbReference>
<comment type="similarity">
    <text evidence="2">Belongs to the peptidase S54 family.</text>
</comment>
<dbReference type="GO" id="GO:0006508">
    <property type="term" value="P:proteolysis"/>
    <property type="evidence" value="ECO:0007669"/>
    <property type="project" value="UniProtKB-KW"/>
</dbReference>
<proteinExistence type="inferred from homology"/>
<name>A0A4V6HRV7_9FIRM</name>
<accession>A0A4V6HRV7</accession>
<dbReference type="RefSeq" id="WP_138002546.1">
    <property type="nucleotide sequence ID" value="NZ_QGQD01000052.1"/>
</dbReference>
<dbReference type="STRING" id="180332.GCA_000797495_02893"/>
<feature type="transmembrane region" description="Helical" evidence="8">
    <location>
        <begin position="166"/>
        <end position="185"/>
    </location>
</feature>
<evidence type="ECO:0000256" key="8">
    <source>
        <dbReference type="SAM" id="Phobius"/>
    </source>
</evidence>
<keyword evidence="4 8" id="KW-0812">Transmembrane</keyword>
<dbReference type="Proteomes" id="UP000306509">
    <property type="component" value="Unassembled WGS sequence"/>
</dbReference>
<evidence type="ECO:0000256" key="4">
    <source>
        <dbReference type="ARBA" id="ARBA00022692"/>
    </source>
</evidence>
<protein>
    <submittedName>
        <fullName evidence="10">Intramembrane serine protease GlpG</fullName>
    </submittedName>
</protein>
<evidence type="ECO:0000259" key="9">
    <source>
        <dbReference type="Pfam" id="PF01694"/>
    </source>
</evidence>
<comment type="subcellular location">
    <subcellularLocation>
        <location evidence="1">Membrane</location>
        <topology evidence="1">Multi-pass membrane protein</topology>
    </subcellularLocation>
</comment>
<evidence type="ECO:0000256" key="3">
    <source>
        <dbReference type="ARBA" id="ARBA00022670"/>
    </source>
</evidence>
<evidence type="ECO:0000256" key="1">
    <source>
        <dbReference type="ARBA" id="ARBA00004141"/>
    </source>
</evidence>
<keyword evidence="7 8" id="KW-0472">Membrane</keyword>
<gene>
    <name evidence="10" type="ORF">DSM106044_02515</name>
</gene>
<feature type="transmembrane region" description="Helical" evidence="8">
    <location>
        <begin position="12"/>
        <end position="32"/>
    </location>
</feature>
<dbReference type="EMBL" id="QGQD01000052">
    <property type="protein sequence ID" value="TLD00568.1"/>
    <property type="molecule type" value="Genomic_DNA"/>
</dbReference>
<feature type="transmembrane region" description="Helical" evidence="8">
    <location>
        <begin position="142"/>
        <end position="160"/>
    </location>
</feature>
<dbReference type="PANTHER" id="PTHR43066">
    <property type="entry name" value="RHOMBOID-RELATED PROTEIN"/>
    <property type="match status" value="1"/>
</dbReference>
<dbReference type="PANTHER" id="PTHR43066:SF1">
    <property type="entry name" value="RHOMBOID PROTEIN 2"/>
    <property type="match status" value="1"/>
</dbReference>
<feature type="transmembrane region" description="Helical" evidence="8">
    <location>
        <begin position="116"/>
        <end position="135"/>
    </location>
</feature>
<dbReference type="GO" id="GO:0016020">
    <property type="term" value="C:membrane"/>
    <property type="evidence" value="ECO:0007669"/>
    <property type="project" value="UniProtKB-SubCell"/>
</dbReference>
<dbReference type="Pfam" id="PF01694">
    <property type="entry name" value="Rhomboid"/>
    <property type="match status" value="1"/>
</dbReference>
<evidence type="ECO:0000256" key="7">
    <source>
        <dbReference type="ARBA" id="ARBA00023136"/>
    </source>
</evidence>
<sequence>MNSLKKIKYNSPVILTFTIISFAVLLLNYITGGWTNRMFFSVYRSSMASPMYYIRLFGHVFGHSGWEHFNGNIITLLLIGPLLEEKYGSMNIGILLIVTAVLTGIVNILFFPGTALLGASGIVFALIMLTSLSSMRGEGIPLTFLIVAIFYFGGQLYEGLFIKNNIANLTHILGGILGCVFGFVFKPQISYRK</sequence>
<dbReference type="GO" id="GO:0004252">
    <property type="term" value="F:serine-type endopeptidase activity"/>
    <property type="evidence" value="ECO:0007669"/>
    <property type="project" value="InterPro"/>
</dbReference>
<comment type="caution">
    <text evidence="10">The sequence shown here is derived from an EMBL/GenBank/DDBJ whole genome shotgun (WGS) entry which is preliminary data.</text>
</comment>
<evidence type="ECO:0000313" key="11">
    <source>
        <dbReference type="Proteomes" id="UP000306509"/>
    </source>
</evidence>
<keyword evidence="5" id="KW-0378">Hydrolase</keyword>
<dbReference type="SUPFAM" id="SSF144091">
    <property type="entry name" value="Rhomboid-like"/>
    <property type="match status" value="1"/>
</dbReference>
<feature type="domain" description="Peptidase S54 rhomboid" evidence="9">
    <location>
        <begin position="53"/>
        <end position="185"/>
    </location>
</feature>
<dbReference type="InterPro" id="IPR035952">
    <property type="entry name" value="Rhomboid-like_sf"/>
</dbReference>